<evidence type="ECO:0000313" key="1">
    <source>
        <dbReference type="EMBL" id="QFU76389.1"/>
    </source>
</evidence>
<evidence type="ECO:0000313" key="2">
    <source>
        <dbReference type="Proteomes" id="UP000326287"/>
    </source>
</evidence>
<sequence length="190" mass="21474">MSAQQSAKLLPALFENIDPEQRFEVLNFGPALPETVTFFSDYRCKLHFVDPFSELPLIADPEGDISLQARVDAAMVGISPDARIDLCLFWDLFNYLEPAALRLIDARLKPQLQRGCLGHGFGVHNTRAPQQDVTFSIERTDSLRLRPRRARLPGYAPLPQSKLKEVLEGFEIRRTVLLADSRLEMLLGAR</sequence>
<organism evidence="1 2">
    <name type="scientific">Halioglobus maricola</name>
    <dbReference type="NCBI Taxonomy" id="2601894"/>
    <lineage>
        <taxon>Bacteria</taxon>
        <taxon>Pseudomonadati</taxon>
        <taxon>Pseudomonadota</taxon>
        <taxon>Gammaproteobacteria</taxon>
        <taxon>Cellvibrionales</taxon>
        <taxon>Halieaceae</taxon>
        <taxon>Halioglobus</taxon>
    </lineage>
</organism>
<accession>A0A5P9NL94</accession>
<keyword evidence="2" id="KW-1185">Reference proteome</keyword>
<reference evidence="1 2" key="1">
    <citation type="submission" date="2019-02" db="EMBL/GenBank/DDBJ databases">
        <authorList>
            <person name="Li S.-H."/>
        </authorList>
    </citation>
    <scope>NUCLEOTIDE SEQUENCE [LARGE SCALE GENOMIC DNA]</scope>
    <source>
        <strain evidence="1 2">IMCC14385</strain>
    </source>
</reference>
<proteinExistence type="predicted"/>
<dbReference type="EMBL" id="CP036422">
    <property type="protein sequence ID" value="QFU76389.1"/>
    <property type="molecule type" value="Genomic_DNA"/>
</dbReference>
<dbReference type="AlphaFoldDB" id="A0A5P9NL94"/>
<evidence type="ECO:0008006" key="3">
    <source>
        <dbReference type="Google" id="ProtNLM"/>
    </source>
</evidence>
<dbReference type="Proteomes" id="UP000326287">
    <property type="component" value="Chromosome"/>
</dbReference>
<dbReference type="RefSeq" id="WP_153239531.1">
    <property type="nucleotide sequence ID" value="NZ_CP036422.1"/>
</dbReference>
<dbReference type="OrthoDB" id="5732382at2"/>
<name>A0A5P9NL94_9GAMM</name>
<dbReference type="KEGG" id="halc:EY643_12350"/>
<protein>
    <recommendedName>
        <fullName evidence="3">Class I SAM-dependent methyltransferase</fullName>
    </recommendedName>
</protein>
<gene>
    <name evidence="1" type="ORF">EY643_12350</name>
</gene>